<dbReference type="Proteomes" id="UP001165101">
    <property type="component" value="Unassembled WGS sequence"/>
</dbReference>
<name>A0ACB5TJW2_CANBO</name>
<keyword evidence="2" id="KW-1185">Reference proteome</keyword>
<evidence type="ECO:0000313" key="1">
    <source>
        <dbReference type="EMBL" id="GME90129.1"/>
    </source>
</evidence>
<dbReference type="EMBL" id="BSXV01000673">
    <property type="protein sequence ID" value="GME90129.1"/>
    <property type="molecule type" value="Genomic_DNA"/>
</dbReference>
<accession>A0ACB5TJW2</accession>
<gene>
    <name evidence="1" type="ORF">Cboi01_000170700</name>
</gene>
<organism evidence="1 2">
    <name type="scientific">Candida boidinii</name>
    <name type="common">Yeast</name>
    <dbReference type="NCBI Taxonomy" id="5477"/>
    <lineage>
        <taxon>Eukaryota</taxon>
        <taxon>Fungi</taxon>
        <taxon>Dikarya</taxon>
        <taxon>Ascomycota</taxon>
        <taxon>Saccharomycotina</taxon>
        <taxon>Pichiomycetes</taxon>
        <taxon>Pichiales</taxon>
        <taxon>Pichiaceae</taxon>
        <taxon>Ogataea</taxon>
        <taxon>Ogataea/Candida clade</taxon>
    </lineage>
</organism>
<protein>
    <submittedName>
        <fullName evidence="1">Unnamed protein product</fullName>
    </submittedName>
</protein>
<evidence type="ECO:0000313" key="2">
    <source>
        <dbReference type="Proteomes" id="UP001165101"/>
    </source>
</evidence>
<sequence>MDKSKLPQKEAASGNEKPNNNLEYEVDYDKWSKSHLIDRIKQLEKLSPNLVPFNGVGPQKIKDAKGKKSFDFSKHETRFIGLRFSYLGWNYQGLAVQKEDTDLPTVEFDIIKALNKLKLVSSFKPSDFNFSRCGRTDRGVSAMNQVISLEVRSALTADELTDVQNDIKEIDYVRILNQIISPDIRFHSVCLRPPENFDARFSCISRHYKYIFNGDGLDIEKMNEGAKKFLGEHDFRNVCKIDASKQITNFTRNIMSSKIESLPNREGFYIFDLKGSAFLWHQVRCMVAVLLLIGQGHEQPEIIDKLVNIEDFPSRPTYNMAHDIPLVLYDCEFPDDVKWICGDQIDRKVNHHLDMNGLWYELQVKSILADFMRDIVYKNCPVKFDRLVTNLGDGIGKTAQKYIPLNKRSRLDTAEVLNEKWRNKKARNQ</sequence>
<comment type="caution">
    <text evidence="1">The sequence shown here is derived from an EMBL/GenBank/DDBJ whole genome shotgun (WGS) entry which is preliminary data.</text>
</comment>
<reference evidence="1" key="1">
    <citation type="submission" date="2023-04" db="EMBL/GenBank/DDBJ databases">
        <title>Candida boidinii NBRC 1967.</title>
        <authorList>
            <person name="Ichikawa N."/>
            <person name="Sato H."/>
            <person name="Tonouchi N."/>
        </authorList>
    </citation>
    <scope>NUCLEOTIDE SEQUENCE</scope>
    <source>
        <strain evidence="1">NBRC 1967</strain>
    </source>
</reference>
<proteinExistence type="predicted"/>